<evidence type="ECO:0000313" key="4">
    <source>
        <dbReference type="EMBL" id="XDQ73702.1"/>
    </source>
</evidence>
<dbReference type="InterPro" id="IPR027417">
    <property type="entry name" value="P-loop_NTPase"/>
</dbReference>
<keyword evidence="2" id="KW-0472">Membrane</keyword>
<dbReference type="InterPro" id="IPR007111">
    <property type="entry name" value="NACHT_NTPase"/>
</dbReference>
<dbReference type="Pfam" id="PF05729">
    <property type="entry name" value="NACHT"/>
    <property type="match status" value="1"/>
</dbReference>
<feature type="transmembrane region" description="Helical" evidence="2">
    <location>
        <begin position="79"/>
        <end position="98"/>
    </location>
</feature>
<feature type="region of interest" description="Disordered" evidence="1">
    <location>
        <begin position="671"/>
        <end position="721"/>
    </location>
</feature>
<evidence type="ECO:0000256" key="2">
    <source>
        <dbReference type="SAM" id="Phobius"/>
    </source>
</evidence>
<evidence type="ECO:0000259" key="3">
    <source>
        <dbReference type="Pfam" id="PF05729"/>
    </source>
</evidence>
<dbReference type="SUPFAM" id="SSF52540">
    <property type="entry name" value="P-loop containing nucleoside triphosphate hydrolases"/>
    <property type="match status" value="1"/>
</dbReference>
<dbReference type="EMBL" id="CP163444">
    <property type="protein sequence ID" value="XDQ73702.1"/>
    <property type="molecule type" value="Genomic_DNA"/>
</dbReference>
<feature type="transmembrane region" description="Helical" evidence="2">
    <location>
        <begin position="21"/>
        <end position="39"/>
    </location>
</feature>
<proteinExistence type="predicted"/>
<sequence>MWLLTRGVSSAKRWRSPLLRTVGISLAGILALCLVFWVTKAAISVFTKGEVIWPSWPWKINPDASCQPSGYSCGVVNSLVLPVLTLSLTTIFFLVWRFRSVRSFYMRKAKRESRSLVETSGSLMGHVVGRDQLCNALMDNMRDGKARRPHVVVGSIGTGKTALMVRLTEMLARKGAFPVPVRLRDAQGKLDFGELAYSRFRSVVESKTHSDAEAEKVWRLLRRHDKIVVLADGLEEALSDDSMAADRDNVIRKAIRAAGEARLPLVITSRPHDPLRAMEAAVTELEPLSEESALEYIAESGDWRADRRRLARIIEVANVTESPLYLQIAKDLHRRNLLDQVWVSDEDGNGDHANHDAWELKLDLLETWIDALLDGALHPELPLTRDERRVTVECLSALACIGLRSDTAQVKFNQLTAHPTIHREMERRRGDSQLDLRLAATWGTRMGIVEESGKYVRFQHSILQAYLGSRYLGAVLDEFDPTATPARENYFPAALKNPGREILISLVFHSRSLNENSRCICAITGGTNPACPIGVIRHLLLKCAEDSTSSAKLLDMYGAALDIDSVENHPDPSTIAAPLSQQWSRLQGRDPQRIRAAKLSLVRRLGAASRRAALNGGKPAYDQLFSIARQEPAYRVRIAIADEIGAGGDKAFTALRDRLLAPTPTVTDWATSLAGPVAPPVAGRVTGPGGERERRKRERRTRAEQTLVEQEQEEDESRQERCNWNQNTMSARLIPMLVDSVAMAHHVDTPYDDLEAWLRTLTARPRGEDRQDPFGKRGLEVALAHGFKHAANRRVHPAARGEAREFLAEQAWEMLDASRFWFTRLTLLHALTLWALPDDVTEERPEHGHGADPKEQVRRWLQLPPGQHEHPFVAAAGRLAVRALQTRRPERFLWIDEACVASQVGSETGSPNEPHRQNLWIPPSTGWSTLDPDAQQLLADVVLLISLTERADRPRELFRRMERNSCIPPQLPPCLTHDRTTMDPTWTTTHATSTPPGSKCADGCPFKLCPSPPKIPDLRVELSEVFCMNQHALLQPRSWFQLRFRRRARWQRRTSFTGLRQFWDEMGDRARDMPPPEVAPAQHHRRE</sequence>
<evidence type="ECO:0000256" key="1">
    <source>
        <dbReference type="SAM" id="MobiDB-lite"/>
    </source>
</evidence>
<dbReference type="RefSeq" id="WP_369146268.1">
    <property type="nucleotide sequence ID" value="NZ_CP163444.1"/>
</dbReference>
<gene>
    <name evidence="4" type="ORF">AB5J54_25705</name>
</gene>
<keyword evidence="2" id="KW-1133">Transmembrane helix</keyword>
<reference evidence="4" key="1">
    <citation type="submission" date="2024-07" db="EMBL/GenBank/DDBJ databases">
        <authorList>
            <person name="Yu S.T."/>
        </authorList>
    </citation>
    <scope>NUCLEOTIDE SEQUENCE</scope>
    <source>
        <strain evidence="4">R44</strain>
    </source>
</reference>
<name>A0AB39T481_9ACTN</name>
<protein>
    <submittedName>
        <fullName evidence="4">NACHT domain-containing NTPase</fullName>
    </submittedName>
</protein>
<keyword evidence="2" id="KW-0812">Transmembrane</keyword>
<dbReference type="AlphaFoldDB" id="A0AB39T481"/>
<feature type="domain" description="NACHT" evidence="3">
    <location>
        <begin position="149"/>
        <end position="299"/>
    </location>
</feature>
<dbReference type="Gene3D" id="3.40.50.300">
    <property type="entry name" value="P-loop containing nucleotide triphosphate hydrolases"/>
    <property type="match status" value="1"/>
</dbReference>
<feature type="region of interest" description="Disordered" evidence="1">
    <location>
        <begin position="1067"/>
        <end position="1087"/>
    </location>
</feature>
<organism evidence="4">
    <name type="scientific">Streptomyces sp. R44</name>
    <dbReference type="NCBI Taxonomy" id="3238633"/>
    <lineage>
        <taxon>Bacteria</taxon>
        <taxon>Bacillati</taxon>
        <taxon>Actinomycetota</taxon>
        <taxon>Actinomycetes</taxon>
        <taxon>Kitasatosporales</taxon>
        <taxon>Streptomycetaceae</taxon>
        <taxon>Streptomyces</taxon>
    </lineage>
</organism>
<accession>A0AB39T481</accession>